<gene>
    <name evidence="1" type="ORF">VCS650_LOCUS43784</name>
</gene>
<name>A0A815VKV1_9BILA</name>
<dbReference type="SUPFAM" id="SSF56399">
    <property type="entry name" value="ADP-ribosylation"/>
    <property type="match status" value="1"/>
</dbReference>
<reference evidence="1" key="1">
    <citation type="submission" date="2021-02" db="EMBL/GenBank/DDBJ databases">
        <authorList>
            <person name="Nowell W R."/>
        </authorList>
    </citation>
    <scope>NUCLEOTIDE SEQUENCE</scope>
</reference>
<dbReference type="AlphaFoldDB" id="A0A815VKV1"/>
<protein>
    <recommendedName>
        <fullName evidence="3">PARP</fullName>
    </recommendedName>
</protein>
<dbReference type="Proteomes" id="UP000663891">
    <property type="component" value="Unassembled WGS sequence"/>
</dbReference>
<evidence type="ECO:0000313" key="1">
    <source>
        <dbReference type="EMBL" id="CAF1533352.1"/>
    </source>
</evidence>
<dbReference type="EMBL" id="CAJNON010004896">
    <property type="protein sequence ID" value="CAF1533352.1"/>
    <property type="molecule type" value="Genomic_DNA"/>
</dbReference>
<dbReference type="OrthoDB" id="429950at2759"/>
<dbReference type="Gene3D" id="3.90.228.10">
    <property type="match status" value="1"/>
</dbReference>
<comment type="caution">
    <text evidence="1">The sequence shown here is derived from an EMBL/GenBank/DDBJ whole genome shotgun (WGS) entry which is preliminary data.</text>
</comment>
<accession>A0A815VKV1</accession>
<organism evidence="1 2">
    <name type="scientific">Adineta steineri</name>
    <dbReference type="NCBI Taxonomy" id="433720"/>
    <lineage>
        <taxon>Eukaryota</taxon>
        <taxon>Metazoa</taxon>
        <taxon>Spiralia</taxon>
        <taxon>Gnathifera</taxon>
        <taxon>Rotifera</taxon>
        <taxon>Eurotatoria</taxon>
        <taxon>Bdelloidea</taxon>
        <taxon>Adinetida</taxon>
        <taxon>Adinetidae</taxon>
        <taxon>Adineta</taxon>
    </lineage>
</organism>
<evidence type="ECO:0000313" key="2">
    <source>
        <dbReference type="Proteomes" id="UP000663891"/>
    </source>
</evidence>
<evidence type="ECO:0008006" key="3">
    <source>
        <dbReference type="Google" id="ProtNLM"/>
    </source>
</evidence>
<proteinExistence type="predicted"/>
<sequence length="59" mass="6987">MNKDDIDSQLILRYIWASSSNIQVEQIFKIVRPRGERLCKSNLDNHYLLWHGTNICNLI</sequence>
<feature type="non-terminal residue" evidence="1">
    <location>
        <position position="59"/>
    </location>
</feature>